<sequence length="216" mass="23852">MSELTSCPNCNIELSSGLMSSTKLLSPAKINLINEYHDSKADGYCTKCGKELYSTYKSKFDKELKSTSEELFKQMNAVPIISAHTPFKWDYTVIKLVTGQSTTGTGVISEFTSSFTDFFGAQSGRYNKKLKAGENICFAQLIKQTLDAGGNAIIATDIDYSELGSLKGMIMVCATGTAVKLNNTEILGEKKAERINKLYELNARVKILEKLQYDLM</sequence>
<dbReference type="OrthoDB" id="9796448at2"/>
<dbReference type="HOGENOM" id="CLU_1276582_0_0_10"/>
<evidence type="ECO:0000313" key="3">
    <source>
        <dbReference type="Proteomes" id="UP000005631"/>
    </source>
</evidence>
<dbReference type="Pfam" id="PF01906">
    <property type="entry name" value="YbjQ_1"/>
    <property type="match status" value="1"/>
</dbReference>
<dbReference type="SUPFAM" id="SSF117782">
    <property type="entry name" value="YbjQ-like"/>
    <property type="match status" value="1"/>
</dbReference>
<comment type="similarity">
    <text evidence="1">Belongs to the UPF0145 family.</text>
</comment>
<dbReference type="RefSeq" id="WP_014203488.1">
    <property type="nucleotide sequence ID" value="NC_016599.1"/>
</dbReference>
<dbReference type="PANTHER" id="PTHR34068">
    <property type="entry name" value="UPF0145 PROTEIN YBJQ"/>
    <property type="match status" value="1"/>
</dbReference>
<gene>
    <name evidence="2" type="ordered locus">Oweho_3190</name>
</gene>
<dbReference type="eggNOG" id="COG0393">
    <property type="taxonomic scope" value="Bacteria"/>
</dbReference>
<dbReference type="EMBL" id="CP003156">
    <property type="protein sequence ID" value="AEV34141.1"/>
    <property type="molecule type" value="Genomic_DNA"/>
</dbReference>
<dbReference type="PANTHER" id="PTHR34068:SF1">
    <property type="entry name" value="UPF0145 PROTEIN YBJQ"/>
    <property type="match status" value="1"/>
</dbReference>
<dbReference type="STRING" id="926562.Oweho_3190"/>
<dbReference type="PATRIC" id="fig|926562.3.peg.3211"/>
<reference evidence="2 3" key="1">
    <citation type="journal article" date="2012" name="Stand. Genomic Sci.">
        <title>Genome sequence of the orange-pigmented seawater bacterium Owenweeksia hongkongensis type strain (UST20020801(T)).</title>
        <authorList>
            <person name="Riedel T."/>
            <person name="Held B."/>
            <person name="Nolan M."/>
            <person name="Lucas S."/>
            <person name="Lapidus A."/>
            <person name="Tice H."/>
            <person name="Del Rio T.G."/>
            <person name="Cheng J.F."/>
            <person name="Han C."/>
            <person name="Tapia R."/>
            <person name="Goodwin L.A."/>
            <person name="Pitluck S."/>
            <person name="Liolios K."/>
            <person name="Mavromatis K."/>
            <person name="Pagani I."/>
            <person name="Ivanova N."/>
            <person name="Mikhailova N."/>
            <person name="Pati A."/>
            <person name="Chen A."/>
            <person name="Palaniappan K."/>
            <person name="Rohde M."/>
            <person name="Tindall B.J."/>
            <person name="Detter J.C."/>
            <person name="Goker M."/>
            <person name="Woyke T."/>
            <person name="Bristow J."/>
            <person name="Eisen J.A."/>
            <person name="Markowitz V."/>
            <person name="Hugenholtz P."/>
            <person name="Klenk H.P."/>
            <person name="Kyrpides N.C."/>
        </authorList>
    </citation>
    <scope>NUCLEOTIDE SEQUENCE</scope>
    <source>
        <strain evidence="3">DSM 17368 / JCM 12287 / NRRL B-23963</strain>
    </source>
</reference>
<dbReference type="InterPro" id="IPR002765">
    <property type="entry name" value="UPF0145_YbjQ-like"/>
</dbReference>
<name>G8R3Q4_OWEHD</name>
<dbReference type="InterPro" id="IPR035439">
    <property type="entry name" value="UPF0145_dom_sf"/>
</dbReference>
<accession>G8R3Q4</accession>
<dbReference type="KEGG" id="oho:Oweho_3190"/>
<dbReference type="AlphaFoldDB" id="G8R3Q4"/>
<proteinExistence type="inferred from homology"/>
<organism evidence="2 3">
    <name type="scientific">Owenweeksia hongkongensis (strain DSM 17368 / CIP 108786 / JCM 12287 / NRRL B-23963 / UST20020801)</name>
    <dbReference type="NCBI Taxonomy" id="926562"/>
    <lineage>
        <taxon>Bacteria</taxon>
        <taxon>Pseudomonadati</taxon>
        <taxon>Bacteroidota</taxon>
        <taxon>Flavobacteriia</taxon>
        <taxon>Flavobacteriales</taxon>
        <taxon>Owenweeksiaceae</taxon>
        <taxon>Owenweeksia</taxon>
    </lineage>
</organism>
<evidence type="ECO:0000313" key="2">
    <source>
        <dbReference type="EMBL" id="AEV34141.1"/>
    </source>
</evidence>
<protein>
    <submittedName>
        <fullName evidence="2">Uncharacterized protein</fullName>
    </submittedName>
</protein>
<keyword evidence="3" id="KW-1185">Reference proteome</keyword>
<evidence type="ECO:0000256" key="1">
    <source>
        <dbReference type="ARBA" id="ARBA00010751"/>
    </source>
</evidence>
<dbReference type="Gene3D" id="3.30.110.70">
    <property type="entry name" value="Hypothetical protein apc22750. Chain B"/>
    <property type="match status" value="1"/>
</dbReference>
<dbReference type="Proteomes" id="UP000005631">
    <property type="component" value="Chromosome"/>
</dbReference>